<dbReference type="PANTHER" id="PTHR24376:SF235">
    <property type="entry name" value="C2H2-TYPE DOMAIN-CONTAINING PROTEIN"/>
    <property type="match status" value="1"/>
</dbReference>
<reference evidence="10" key="1">
    <citation type="submission" date="2020-11" db="EMBL/GenBank/DDBJ databases">
        <authorList>
            <person name="Whiteford S."/>
        </authorList>
    </citation>
    <scope>NUCLEOTIDE SEQUENCE</scope>
</reference>
<evidence type="ECO:0000256" key="6">
    <source>
        <dbReference type="ARBA" id="ARBA00023242"/>
    </source>
</evidence>
<dbReference type="GO" id="GO:0001228">
    <property type="term" value="F:DNA-binding transcription activator activity, RNA polymerase II-specific"/>
    <property type="evidence" value="ECO:0007669"/>
    <property type="project" value="TreeGrafter"/>
</dbReference>
<keyword evidence="2" id="KW-0479">Metal-binding</keyword>
<dbReference type="PANTHER" id="PTHR24376">
    <property type="entry name" value="ZINC FINGER PROTEIN"/>
    <property type="match status" value="1"/>
</dbReference>
<feature type="region of interest" description="Disordered" evidence="8">
    <location>
        <begin position="292"/>
        <end position="315"/>
    </location>
</feature>
<evidence type="ECO:0000256" key="1">
    <source>
        <dbReference type="ARBA" id="ARBA00004123"/>
    </source>
</evidence>
<evidence type="ECO:0000256" key="4">
    <source>
        <dbReference type="ARBA" id="ARBA00022771"/>
    </source>
</evidence>
<evidence type="ECO:0000256" key="7">
    <source>
        <dbReference type="PROSITE-ProRule" id="PRU00042"/>
    </source>
</evidence>
<evidence type="ECO:0000313" key="10">
    <source>
        <dbReference type="EMBL" id="CAG9120214.1"/>
    </source>
</evidence>
<dbReference type="InterPro" id="IPR013087">
    <property type="entry name" value="Znf_C2H2_type"/>
</dbReference>
<dbReference type="Gene3D" id="3.30.160.60">
    <property type="entry name" value="Classic Zinc Finger"/>
    <property type="match status" value="1"/>
</dbReference>
<protein>
    <submittedName>
        <fullName evidence="10">(diamondback moth) hypothetical protein</fullName>
    </submittedName>
</protein>
<feature type="domain" description="C2H2-type" evidence="9">
    <location>
        <begin position="505"/>
        <end position="525"/>
    </location>
</feature>
<dbReference type="InterPro" id="IPR036236">
    <property type="entry name" value="Znf_C2H2_sf"/>
</dbReference>
<keyword evidence="3" id="KW-0677">Repeat</keyword>
<keyword evidence="5" id="KW-0862">Zinc</keyword>
<dbReference type="EMBL" id="CAJHNJ030000023">
    <property type="protein sequence ID" value="CAG9120214.1"/>
    <property type="molecule type" value="Genomic_DNA"/>
</dbReference>
<accession>A0A8S4EX11</accession>
<dbReference type="GO" id="GO:0005634">
    <property type="term" value="C:nucleus"/>
    <property type="evidence" value="ECO:0007669"/>
    <property type="project" value="UniProtKB-SubCell"/>
</dbReference>
<name>A0A8S4EX11_PLUXY</name>
<organism evidence="10 11">
    <name type="scientific">Plutella xylostella</name>
    <name type="common">Diamondback moth</name>
    <name type="synonym">Plutella maculipennis</name>
    <dbReference type="NCBI Taxonomy" id="51655"/>
    <lineage>
        <taxon>Eukaryota</taxon>
        <taxon>Metazoa</taxon>
        <taxon>Ecdysozoa</taxon>
        <taxon>Arthropoda</taxon>
        <taxon>Hexapoda</taxon>
        <taxon>Insecta</taxon>
        <taxon>Pterygota</taxon>
        <taxon>Neoptera</taxon>
        <taxon>Endopterygota</taxon>
        <taxon>Lepidoptera</taxon>
        <taxon>Glossata</taxon>
        <taxon>Ditrysia</taxon>
        <taxon>Yponomeutoidea</taxon>
        <taxon>Plutellidae</taxon>
        <taxon>Plutella</taxon>
    </lineage>
</organism>
<evidence type="ECO:0000256" key="2">
    <source>
        <dbReference type="ARBA" id="ARBA00022723"/>
    </source>
</evidence>
<keyword evidence="6" id="KW-0539">Nucleus</keyword>
<sequence>MSSFLCFLCHSTVNSETTEETRDKYREIVGMHLCPDSHLCYICCCLLNKLCLFRAMCLKRSLEYPVLFSEKGTINLQRSDLDTLNICTEDNCKQSLYSINKSLYANFNTKTYIFNSVNYNDFYEAEQDCNTHSNQYVELEDDRNDYDNASNHSNDNYITNFDNNAFNTEKTNEDRDQFVDNDNHSDFVANQNEFIDKHNEFNDNENRFMDINNERPFYNEDMQIQEEECNESTNNRKEYSKNIHSEAEVFVMPENVDNHSENLQIEIKIEPYIQEINHKSDQMAVQTENNKINDDSIDPTKENTVEKQKKTKKNKKAKKKSFTKIVLSFKEQKSVLEAMRKEKKYLEAEFKCHSCALGFLFKDTYQSHMVRHEESNGQFSCNVCGLRFATQNARCMHVILHSELHRCNKCGLEVKRTHKARHSRDCWGQGAGSSCHLCGKLFRDPACLQQHLKRFHAARSSPSRRQHSCHYEQETVNIIRSDSACLQQHLKRFHAARSSPSRRQYSCHACGQTFPEQTKLRTHML</sequence>
<evidence type="ECO:0000259" key="9">
    <source>
        <dbReference type="PROSITE" id="PS50157"/>
    </source>
</evidence>
<comment type="subcellular location">
    <subcellularLocation>
        <location evidence="1">Nucleus</location>
    </subcellularLocation>
</comment>
<feature type="domain" description="C2H2-type" evidence="9">
    <location>
        <begin position="433"/>
        <end position="461"/>
    </location>
</feature>
<evidence type="ECO:0000313" key="11">
    <source>
        <dbReference type="Proteomes" id="UP000653454"/>
    </source>
</evidence>
<dbReference type="PROSITE" id="PS50157">
    <property type="entry name" value="ZINC_FINGER_C2H2_2"/>
    <property type="match status" value="2"/>
</dbReference>
<evidence type="ECO:0000256" key="3">
    <source>
        <dbReference type="ARBA" id="ARBA00022737"/>
    </source>
</evidence>
<proteinExistence type="predicted"/>
<gene>
    <name evidence="10" type="ORF">PLXY2_LOCUS7055</name>
</gene>
<feature type="compositionally biased region" description="Basic and acidic residues" evidence="8">
    <location>
        <begin position="292"/>
        <end position="308"/>
    </location>
</feature>
<evidence type="ECO:0000256" key="5">
    <source>
        <dbReference type="ARBA" id="ARBA00022833"/>
    </source>
</evidence>
<dbReference type="SUPFAM" id="SSF57667">
    <property type="entry name" value="beta-beta-alpha zinc fingers"/>
    <property type="match status" value="1"/>
</dbReference>
<dbReference type="AlphaFoldDB" id="A0A8S4EX11"/>
<dbReference type="PROSITE" id="PS00028">
    <property type="entry name" value="ZINC_FINGER_C2H2_1"/>
    <property type="match status" value="3"/>
</dbReference>
<keyword evidence="4 7" id="KW-0863">Zinc-finger</keyword>
<comment type="caution">
    <text evidence="10">The sequence shown here is derived from an EMBL/GenBank/DDBJ whole genome shotgun (WGS) entry which is preliminary data.</text>
</comment>
<dbReference type="GO" id="GO:0000978">
    <property type="term" value="F:RNA polymerase II cis-regulatory region sequence-specific DNA binding"/>
    <property type="evidence" value="ECO:0007669"/>
    <property type="project" value="TreeGrafter"/>
</dbReference>
<dbReference type="SMART" id="SM00355">
    <property type="entry name" value="ZnF_C2H2"/>
    <property type="match status" value="5"/>
</dbReference>
<dbReference type="GO" id="GO:0008270">
    <property type="term" value="F:zinc ion binding"/>
    <property type="evidence" value="ECO:0007669"/>
    <property type="project" value="UniProtKB-KW"/>
</dbReference>
<evidence type="ECO:0000256" key="8">
    <source>
        <dbReference type="SAM" id="MobiDB-lite"/>
    </source>
</evidence>
<dbReference type="Proteomes" id="UP000653454">
    <property type="component" value="Unassembled WGS sequence"/>
</dbReference>
<keyword evidence="11" id="KW-1185">Reference proteome</keyword>